<dbReference type="PANTHER" id="PTHR30204">
    <property type="entry name" value="REDOX-CYCLING DRUG-SENSING TRANSCRIPTIONAL ACTIVATOR SOXR"/>
    <property type="match status" value="1"/>
</dbReference>
<accession>A0A1C1A3B4</accession>
<proteinExistence type="predicted"/>
<dbReference type="OrthoDB" id="9791488at2"/>
<dbReference type="InterPro" id="IPR000551">
    <property type="entry name" value="MerR-type_HTH_dom"/>
</dbReference>
<dbReference type="AlphaFoldDB" id="A0A1C1A3B4"/>
<dbReference type="PANTHER" id="PTHR30204:SF69">
    <property type="entry name" value="MERR-FAMILY TRANSCRIPTIONAL REGULATOR"/>
    <property type="match status" value="1"/>
</dbReference>
<name>A0A1C1A3B4_9BACL</name>
<dbReference type="Pfam" id="PF13411">
    <property type="entry name" value="MerR_1"/>
    <property type="match status" value="1"/>
</dbReference>
<dbReference type="InterPro" id="IPR009061">
    <property type="entry name" value="DNA-bd_dom_put_sf"/>
</dbReference>
<reference evidence="7" key="1">
    <citation type="submission" date="2016-05" db="EMBL/GenBank/DDBJ databases">
        <title>Paenibacillus oryzae. sp. nov., isolated from the rice root.</title>
        <authorList>
            <person name="Zhang J."/>
            <person name="Zhang X."/>
        </authorList>
    </citation>
    <scope>NUCLEOTIDE SEQUENCE [LARGE SCALE GENOMIC DNA]</scope>
    <source>
        <strain evidence="7">KCTC13222</strain>
    </source>
</reference>
<evidence type="ECO:0000256" key="4">
    <source>
        <dbReference type="ARBA" id="ARBA00023163"/>
    </source>
</evidence>
<evidence type="ECO:0000256" key="3">
    <source>
        <dbReference type="ARBA" id="ARBA00023125"/>
    </source>
</evidence>
<keyword evidence="1" id="KW-0678">Repressor</keyword>
<dbReference type="PROSITE" id="PS50937">
    <property type="entry name" value="HTH_MERR_2"/>
    <property type="match status" value="1"/>
</dbReference>
<evidence type="ECO:0000256" key="2">
    <source>
        <dbReference type="ARBA" id="ARBA00023015"/>
    </source>
</evidence>
<keyword evidence="4" id="KW-0804">Transcription</keyword>
<dbReference type="RefSeq" id="WP_065851953.1">
    <property type="nucleotide sequence ID" value="NZ_LYPC01000014.1"/>
</dbReference>
<keyword evidence="3" id="KW-0238">DNA-binding</keyword>
<dbReference type="InterPro" id="IPR047057">
    <property type="entry name" value="MerR_fam"/>
</dbReference>
<dbReference type="STRING" id="512399.A8709_13070"/>
<feature type="domain" description="HTH merR-type" evidence="5">
    <location>
        <begin position="1"/>
        <end position="71"/>
    </location>
</feature>
<evidence type="ECO:0000256" key="1">
    <source>
        <dbReference type="ARBA" id="ARBA00022491"/>
    </source>
</evidence>
<dbReference type="EMBL" id="LYPC01000014">
    <property type="protein sequence ID" value="OCT15043.1"/>
    <property type="molecule type" value="Genomic_DNA"/>
</dbReference>
<evidence type="ECO:0000313" key="6">
    <source>
        <dbReference type="EMBL" id="OCT15043.1"/>
    </source>
</evidence>
<dbReference type="Gene3D" id="1.10.1660.10">
    <property type="match status" value="1"/>
</dbReference>
<keyword evidence="2" id="KW-0805">Transcription regulation</keyword>
<dbReference type="GO" id="GO:0003677">
    <property type="term" value="F:DNA binding"/>
    <property type="evidence" value="ECO:0007669"/>
    <property type="project" value="UniProtKB-KW"/>
</dbReference>
<comment type="caution">
    <text evidence="6">The sequence shown here is derived from an EMBL/GenBank/DDBJ whole genome shotgun (WGS) entry which is preliminary data.</text>
</comment>
<dbReference type="GO" id="GO:0003700">
    <property type="term" value="F:DNA-binding transcription factor activity"/>
    <property type="evidence" value="ECO:0007669"/>
    <property type="project" value="InterPro"/>
</dbReference>
<dbReference type="CDD" id="cd00592">
    <property type="entry name" value="HTH_MerR-like"/>
    <property type="match status" value="1"/>
</dbReference>
<organism evidence="6 7">
    <name type="scientific">Paenibacillus pectinilyticus</name>
    <dbReference type="NCBI Taxonomy" id="512399"/>
    <lineage>
        <taxon>Bacteria</taxon>
        <taxon>Bacillati</taxon>
        <taxon>Bacillota</taxon>
        <taxon>Bacilli</taxon>
        <taxon>Bacillales</taxon>
        <taxon>Paenibacillaceae</taxon>
        <taxon>Paenibacillus</taxon>
    </lineage>
</organism>
<keyword evidence="7" id="KW-1185">Reference proteome</keyword>
<sequence>MKISEVSKVTGLAVSTIRFYEKQGLLSEKYIDRDDNNYRNYSSDVIEHLLMIKTVHSVGFSLKEINEIQPSNGDDISIDKKIELLYSKLAEIEKQKEDLNHTEMILRKMLTNKINLKNQP</sequence>
<evidence type="ECO:0000313" key="7">
    <source>
        <dbReference type="Proteomes" id="UP000093309"/>
    </source>
</evidence>
<dbReference type="PROSITE" id="PS00552">
    <property type="entry name" value="HTH_MERR_1"/>
    <property type="match status" value="1"/>
</dbReference>
<gene>
    <name evidence="6" type="ORF">A8709_13070</name>
</gene>
<protein>
    <submittedName>
        <fullName evidence="6">MerR family transcriptional regulator</fullName>
    </submittedName>
</protein>
<dbReference type="Proteomes" id="UP000093309">
    <property type="component" value="Unassembled WGS sequence"/>
</dbReference>
<evidence type="ECO:0000259" key="5">
    <source>
        <dbReference type="PROSITE" id="PS50937"/>
    </source>
</evidence>
<dbReference type="SMART" id="SM00422">
    <property type="entry name" value="HTH_MERR"/>
    <property type="match status" value="1"/>
</dbReference>
<dbReference type="SUPFAM" id="SSF46955">
    <property type="entry name" value="Putative DNA-binding domain"/>
    <property type="match status" value="1"/>
</dbReference>